<feature type="non-terminal residue" evidence="1">
    <location>
        <position position="1"/>
    </location>
</feature>
<gene>
    <name evidence="1" type="ORF">OC842_003016</name>
</gene>
<proteinExistence type="predicted"/>
<reference evidence="1" key="1">
    <citation type="journal article" date="2023" name="PhytoFront">
        <title>Draft Genome Resources of Seven Strains of Tilletia horrida, Causal Agent of Kernel Smut of Rice.</title>
        <authorList>
            <person name="Khanal S."/>
            <person name="Antony Babu S."/>
            <person name="Zhou X.G."/>
        </authorList>
    </citation>
    <scope>NUCLEOTIDE SEQUENCE</scope>
    <source>
        <strain evidence="1">TX3</strain>
    </source>
</reference>
<dbReference type="AlphaFoldDB" id="A0AAN6GC41"/>
<name>A0AAN6GC41_9BASI</name>
<accession>A0AAN6GC41</accession>
<sequence>VINTAAGFNFARSLKSDKRSDRPAITAATARLRAIAEYKHLVKTKLARLEHEEAVKSLLKDVLVFRAHSILALIFSRCMPSAAELAMLRSRGNDDEDDDNFAAGEDAEVATLPYHIACQPLRFFGLFVAVLRKFVRDDILAAAKPGAV</sequence>
<evidence type="ECO:0000313" key="2">
    <source>
        <dbReference type="Proteomes" id="UP001176521"/>
    </source>
</evidence>
<protein>
    <submittedName>
        <fullName evidence="1">Uncharacterized protein</fullName>
    </submittedName>
</protein>
<evidence type="ECO:0000313" key="1">
    <source>
        <dbReference type="EMBL" id="KAK0533291.1"/>
    </source>
</evidence>
<organism evidence="1 2">
    <name type="scientific">Tilletia horrida</name>
    <dbReference type="NCBI Taxonomy" id="155126"/>
    <lineage>
        <taxon>Eukaryota</taxon>
        <taxon>Fungi</taxon>
        <taxon>Dikarya</taxon>
        <taxon>Basidiomycota</taxon>
        <taxon>Ustilaginomycotina</taxon>
        <taxon>Exobasidiomycetes</taxon>
        <taxon>Tilletiales</taxon>
        <taxon>Tilletiaceae</taxon>
        <taxon>Tilletia</taxon>
    </lineage>
</organism>
<comment type="caution">
    <text evidence="1">The sequence shown here is derived from an EMBL/GenBank/DDBJ whole genome shotgun (WGS) entry which is preliminary data.</text>
</comment>
<dbReference type="EMBL" id="JAPDMQ010000140">
    <property type="protein sequence ID" value="KAK0533291.1"/>
    <property type="molecule type" value="Genomic_DNA"/>
</dbReference>
<dbReference type="Proteomes" id="UP001176521">
    <property type="component" value="Unassembled WGS sequence"/>
</dbReference>
<keyword evidence="2" id="KW-1185">Reference proteome</keyword>